<dbReference type="EMBL" id="VNHY01000001">
    <property type="protein sequence ID" value="TYP94877.1"/>
    <property type="molecule type" value="Genomic_DNA"/>
</dbReference>
<protein>
    <submittedName>
        <fullName evidence="1">Uncharacterized protein</fullName>
    </submittedName>
</protein>
<sequence>MSEFEKFKVGKPTRTRFNQSCKPFSNVRHVCHISTAINIIQDHKIKPRLITDKSKLRSTRTKVCWLSPNEWGIGYRYGNVSFEFNIDELIDGKNIYWIESIDYDIPACRFLITNEEKPNLKAYKPKLKNGPWWYNQENDTHYFNGYYCLELMLEEEILLDELLKLEFVKHHSSYCARYRTSPKKCNELGSLGAKAGSLFLAKAVTQALDLSLIKDSLLEEKGEVTVNFENALAYLIPGPFSKLEYNNVIDKESDAVKPIVRGILNSLALDEYDEAKELAKLLDSEEKIIETSFKLVAELMEYQDVDKLIESVYEM</sequence>
<gene>
    <name evidence="1" type="ORF">LX73_0168</name>
</gene>
<dbReference type="RefSeq" id="WP_148897568.1">
    <property type="nucleotide sequence ID" value="NZ_VNHY01000001.1"/>
</dbReference>
<dbReference type="Proteomes" id="UP000324595">
    <property type="component" value="Unassembled WGS sequence"/>
</dbReference>
<keyword evidence="2" id="KW-1185">Reference proteome</keyword>
<proteinExistence type="predicted"/>
<evidence type="ECO:0000313" key="2">
    <source>
        <dbReference type="Proteomes" id="UP000324595"/>
    </source>
</evidence>
<name>A0A5D3YM13_9BACT</name>
<dbReference type="OrthoDB" id="8191331at2"/>
<dbReference type="AlphaFoldDB" id="A0A5D3YM13"/>
<accession>A0A5D3YM13</accession>
<evidence type="ECO:0000313" key="1">
    <source>
        <dbReference type="EMBL" id="TYP94877.1"/>
    </source>
</evidence>
<reference evidence="1 2" key="1">
    <citation type="submission" date="2019-07" db="EMBL/GenBank/DDBJ databases">
        <title>Genomic Encyclopedia of Archaeal and Bacterial Type Strains, Phase II (KMG-II): from individual species to whole genera.</title>
        <authorList>
            <person name="Goeker M."/>
        </authorList>
    </citation>
    <scope>NUCLEOTIDE SEQUENCE [LARGE SCALE GENOMIC DNA]</scope>
    <source>
        <strain evidence="1 2">DSM 21935</strain>
    </source>
</reference>
<comment type="caution">
    <text evidence="1">The sequence shown here is derived from an EMBL/GenBank/DDBJ whole genome shotgun (WGS) entry which is preliminary data.</text>
</comment>
<organism evidence="1 2">
    <name type="scientific">Fodinibius salinus</name>
    <dbReference type="NCBI Taxonomy" id="860790"/>
    <lineage>
        <taxon>Bacteria</taxon>
        <taxon>Pseudomonadati</taxon>
        <taxon>Balneolota</taxon>
        <taxon>Balneolia</taxon>
        <taxon>Balneolales</taxon>
        <taxon>Balneolaceae</taxon>
        <taxon>Fodinibius</taxon>
    </lineage>
</organism>